<evidence type="ECO:0000256" key="4">
    <source>
        <dbReference type="ARBA" id="ARBA00022842"/>
    </source>
</evidence>
<dbReference type="PROSITE" id="PS00893">
    <property type="entry name" value="NUDIX_BOX"/>
    <property type="match status" value="1"/>
</dbReference>
<evidence type="ECO:0000256" key="5">
    <source>
        <dbReference type="RuleBase" id="RU003476"/>
    </source>
</evidence>
<comment type="similarity">
    <text evidence="2 5">Belongs to the Nudix hydrolase family.</text>
</comment>
<dbReference type="CDD" id="cd07067">
    <property type="entry name" value="HP_PGM_like"/>
    <property type="match status" value="1"/>
</dbReference>
<keyword evidence="3 5" id="KW-0378">Hydrolase</keyword>
<dbReference type="EMBL" id="CP107020">
    <property type="protein sequence ID" value="UYG18002.1"/>
    <property type="molecule type" value="Genomic_DNA"/>
</dbReference>
<evidence type="ECO:0000256" key="1">
    <source>
        <dbReference type="ARBA" id="ARBA00001946"/>
    </source>
</evidence>
<evidence type="ECO:0000313" key="8">
    <source>
        <dbReference type="Proteomes" id="UP001164305"/>
    </source>
</evidence>
<gene>
    <name evidence="7" type="ORF">BRM3_06190</name>
</gene>
<evidence type="ECO:0000256" key="3">
    <source>
        <dbReference type="ARBA" id="ARBA00022801"/>
    </source>
</evidence>
<sequence length="324" mass="35517">MSPKTEVKPAKNGTKGLVAPILAAGALVWREKKGRLEVLVVHRPRYDDWSIPKGKLDPGETFPSAAVREVAEETGYRVRLHRPLPASIYTLPDGRSKVVHYWVGTVRSRIGPGPKNRREIDEARWVPLDDADSVLTRGMDHLQVDALRRQAATGTLRTEPIIIQRHAAALSRSKWRKGEGTRPLSSKGKKQAAALPPLIGAFAPMSVVTSPWKRCEATVEPFAREGGMEIETKDSLTEAAHEKRPSRAAAVVDRVLRSARPAVVCTHRPVLPTVIDVAREHATRDAALELPTADPYLAAGEALVLHTTQDGRVVAVERHQPDIG</sequence>
<comment type="cofactor">
    <cofactor evidence="1">
        <name>Mg(2+)</name>
        <dbReference type="ChEBI" id="CHEBI:18420"/>
    </cofactor>
</comment>
<keyword evidence="8" id="KW-1185">Reference proteome</keyword>
<proteinExistence type="inferred from homology"/>
<dbReference type="CDD" id="cd03673">
    <property type="entry name" value="NUDIX_Ap6A_hydrolase"/>
    <property type="match status" value="1"/>
</dbReference>
<dbReference type="PANTHER" id="PTHR43222">
    <property type="entry name" value="NUDIX HYDROLASE 23"/>
    <property type="match status" value="1"/>
</dbReference>
<evidence type="ECO:0000256" key="2">
    <source>
        <dbReference type="ARBA" id="ARBA00005582"/>
    </source>
</evidence>
<dbReference type="Gene3D" id="3.40.50.1240">
    <property type="entry name" value="Phosphoglycerate mutase-like"/>
    <property type="match status" value="1"/>
</dbReference>
<dbReference type="GO" id="GO:0016787">
    <property type="term" value="F:hydrolase activity"/>
    <property type="evidence" value="ECO:0007669"/>
    <property type="project" value="UniProtKB-KW"/>
</dbReference>
<dbReference type="Proteomes" id="UP001164305">
    <property type="component" value="Chromosome"/>
</dbReference>
<dbReference type="InterPro" id="IPR020476">
    <property type="entry name" value="Nudix_hydrolase"/>
</dbReference>
<reference evidence="7" key="1">
    <citation type="submission" date="2022-10" db="EMBL/GenBank/DDBJ databases">
        <title>Whole-Genome Sequencing of Brachybacterium huguangmaarense BRM-3, Isolated from Betula schmidtii.</title>
        <authorList>
            <person name="Haam D."/>
        </authorList>
    </citation>
    <scope>NUCLEOTIDE SEQUENCE</scope>
    <source>
        <strain evidence="7">BRM-3</strain>
    </source>
</reference>
<dbReference type="Gene3D" id="3.90.79.10">
    <property type="entry name" value="Nucleoside Triphosphate Pyrophosphohydrolase"/>
    <property type="match status" value="1"/>
</dbReference>
<dbReference type="InterPro" id="IPR020084">
    <property type="entry name" value="NUDIX_hydrolase_CS"/>
</dbReference>
<dbReference type="InterPro" id="IPR015797">
    <property type="entry name" value="NUDIX_hydrolase-like_dom_sf"/>
</dbReference>
<evidence type="ECO:0000259" key="6">
    <source>
        <dbReference type="PROSITE" id="PS51462"/>
    </source>
</evidence>
<dbReference type="PRINTS" id="PR00502">
    <property type="entry name" value="NUDIXFAMILY"/>
</dbReference>
<dbReference type="InterPro" id="IPR000086">
    <property type="entry name" value="NUDIX_hydrolase_dom"/>
</dbReference>
<organism evidence="7 8">
    <name type="scientific">Brachybacterium huguangmaarense</name>
    <dbReference type="NCBI Taxonomy" id="1652028"/>
    <lineage>
        <taxon>Bacteria</taxon>
        <taxon>Bacillati</taxon>
        <taxon>Actinomycetota</taxon>
        <taxon>Actinomycetes</taxon>
        <taxon>Micrococcales</taxon>
        <taxon>Dermabacteraceae</taxon>
        <taxon>Brachybacterium</taxon>
    </lineage>
</organism>
<dbReference type="RefSeq" id="WP_263595208.1">
    <property type="nucleotide sequence ID" value="NZ_CP107020.1"/>
</dbReference>
<dbReference type="SMART" id="SM00855">
    <property type="entry name" value="PGAM"/>
    <property type="match status" value="1"/>
</dbReference>
<dbReference type="PANTHER" id="PTHR43222:SF9">
    <property type="entry name" value="8-OXO-(D)GTP PHOSPHATASE"/>
    <property type="match status" value="1"/>
</dbReference>
<keyword evidence="4" id="KW-0460">Magnesium</keyword>
<dbReference type="PROSITE" id="PS51462">
    <property type="entry name" value="NUDIX"/>
    <property type="match status" value="1"/>
</dbReference>
<evidence type="ECO:0000313" key="7">
    <source>
        <dbReference type="EMBL" id="UYG18002.1"/>
    </source>
</evidence>
<name>A0ABY6G4F8_9MICO</name>
<feature type="domain" description="Nudix hydrolase" evidence="6">
    <location>
        <begin position="19"/>
        <end position="148"/>
    </location>
</feature>
<dbReference type="Pfam" id="PF00293">
    <property type="entry name" value="NUDIX"/>
    <property type="match status" value="1"/>
</dbReference>
<dbReference type="InterPro" id="IPR013078">
    <property type="entry name" value="His_Pase_superF_clade-1"/>
</dbReference>
<dbReference type="InterPro" id="IPR029033">
    <property type="entry name" value="His_PPase_superfam"/>
</dbReference>
<dbReference type="SUPFAM" id="SSF55811">
    <property type="entry name" value="Nudix"/>
    <property type="match status" value="1"/>
</dbReference>
<dbReference type="Pfam" id="PF00300">
    <property type="entry name" value="His_Phos_1"/>
    <property type="match status" value="1"/>
</dbReference>
<protein>
    <submittedName>
        <fullName evidence="7">NUDIX hydrolase</fullName>
    </submittedName>
</protein>
<accession>A0ABY6G4F8</accession>
<dbReference type="SUPFAM" id="SSF53254">
    <property type="entry name" value="Phosphoglycerate mutase-like"/>
    <property type="match status" value="1"/>
</dbReference>